<comment type="caution">
    <text evidence="3">The sequence shown here is derived from an EMBL/GenBank/DDBJ whole genome shotgun (WGS) entry which is preliminary data.</text>
</comment>
<evidence type="ECO:0000256" key="1">
    <source>
        <dbReference type="SAM" id="MobiDB-lite"/>
    </source>
</evidence>
<organism evidence="3 4">
    <name type="scientific">Actinocorallia glomerata</name>
    <dbReference type="NCBI Taxonomy" id="46203"/>
    <lineage>
        <taxon>Bacteria</taxon>
        <taxon>Bacillati</taxon>
        <taxon>Actinomycetota</taxon>
        <taxon>Actinomycetes</taxon>
        <taxon>Streptosporangiales</taxon>
        <taxon>Thermomonosporaceae</taxon>
        <taxon>Actinocorallia</taxon>
    </lineage>
</organism>
<sequence>MEAKIAVMIPETTLTGHSEDPGISADRNWVIPASDARHLAGDPRTCHDWYQATTSQTQPGPIQPGAGDVSPNILAITYTGRYAPARLRDAIIFRDGTCQAPGCTIPAQRCDLDHRLPYPTGPTSGPNLQALCRRHHRIKSHGLLTEEDPATPPKTAAPPPAAPPPTTPSPPSIQRPASPPTRPRPRRRGLPPAWQPTRRRTLAPHGRVDLIAARQATPGSRAGVTVLYETSRRRH</sequence>
<evidence type="ECO:0000313" key="4">
    <source>
        <dbReference type="Proteomes" id="UP001501404"/>
    </source>
</evidence>
<evidence type="ECO:0000259" key="2">
    <source>
        <dbReference type="SMART" id="SM00507"/>
    </source>
</evidence>
<evidence type="ECO:0000313" key="3">
    <source>
        <dbReference type="EMBL" id="GAA3170608.1"/>
    </source>
</evidence>
<dbReference type="CDD" id="cd00085">
    <property type="entry name" value="HNHc"/>
    <property type="match status" value="1"/>
</dbReference>
<dbReference type="SMART" id="SM00507">
    <property type="entry name" value="HNHc"/>
    <property type="match status" value="1"/>
</dbReference>
<dbReference type="EMBL" id="BAAAUU010000001">
    <property type="protein sequence ID" value="GAA3170608.1"/>
    <property type="molecule type" value="Genomic_DNA"/>
</dbReference>
<feature type="domain" description="HNH nuclease" evidence="2">
    <location>
        <begin position="86"/>
        <end position="137"/>
    </location>
</feature>
<dbReference type="InterPro" id="IPR003615">
    <property type="entry name" value="HNH_nuc"/>
</dbReference>
<protein>
    <recommendedName>
        <fullName evidence="2">HNH nuclease domain-containing protein</fullName>
    </recommendedName>
</protein>
<reference evidence="4" key="1">
    <citation type="journal article" date="2019" name="Int. J. Syst. Evol. Microbiol.">
        <title>The Global Catalogue of Microorganisms (GCM) 10K type strain sequencing project: providing services to taxonomists for standard genome sequencing and annotation.</title>
        <authorList>
            <consortium name="The Broad Institute Genomics Platform"/>
            <consortium name="The Broad Institute Genome Sequencing Center for Infectious Disease"/>
            <person name="Wu L."/>
            <person name="Ma J."/>
        </authorList>
    </citation>
    <scope>NUCLEOTIDE SEQUENCE [LARGE SCALE GENOMIC DNA]</scope>
    <source>
        <strain evidence="4">JCM 9376</strain>
    </source>
</reference>
<dbReference type="Proteomes" id="UP001501404">
    <property type="component" value="Unassembled WGS sequence"/>
</dbReference>
<feature type="region of interest" description="Disordered" evidence="1">
    <location>
        <begin position="144"/>
        <end position="235"/>
    </location>
</feature>
<name>A0ABP6P7Y4_9ACTN</name>
<keyword evidence="4" id="KW-1185">Reference proteome</keyword>
<proteinExistence type="predicted"/>
<accession>A0ABP6P7Y4</accession>
<gene>
    <name evidence="3" type="ORF">GCM10010467_00490</name>
</gene>
<dbReference type="Gene3D" id="1.10.30.50">
    <property type="match status" value="1"/>
</dbReference>
<feature type="compositionally biased region" description="Pro residues" evidence="1">
    <location>
        <begin position="150"/>
        <end position="182"/>
    </location>
</feature>